<feature type="binding site" evidence="8">
    <location>
        <position position="78"/>
    </location>
    <ligand>
        <name>NADP(+)</name>
        <dbReference type="ChEBI" id="CHEBI:58349"/>
    </ligand>
</feature>
<dbReference type="Gene3D" id="3.40.50.10860">
    <property type="entry name" value="Leucine Dehydrogenase, chain A, domain 1"/>
    <property type="match status" value="1"/>
</dbReference>
<evidence type="ECO:0000256" key="6">
    <source>
        <dbReference type="ARBA" id="ARBA00023141"/>
    </source>
</evidence>
<dbReference type="InterPro" id="IPR006151">
    <property type="entry name" value="Shikm_DH/Glu-tRNA_Rdtase"/>
</dbReference>
<evidence type="ECO:0000313" key="12">
    <source>
        <dbReference type="EMBL" id="MFC5604019.1"/>
    </source>
</evidence>
<dbReference type="PANTHER" id="PTHR21089">
    <property type="entry name" value="SHIKIMATE DEHYDROGENASE"/>
    <property type="match status" value="1"/>
</dbReference>
<feature type="binding site" evidence="8">
    <location>
        <position position="219"/>
    </location>
    <ligand>
        <name>shikimate</name>
        <dbReference type="ChEBI" id="CHEBI:36208"/>
    </ligand>
</feature>
<dbReference type="EMBL" id="JBHSNP010000026">
    <property type="protein sequence ID" value="MFC5604019.1"/>
    <property type="molecule type" value="Genomic_DNA"/>
</dbReference>
<evidence type="ECO:0000256" key="7">
    <source>
        <dbReference type="ARBA" id="ARBA00049442"/>
    </source>
</evidence>
<sequence>MKKWYAVIGNPIAQSMSPTMHDAWFRENGIDATYIPIHVDAERLGEAVASLKRLGCSGWNVTVPHKSAIIPYLDEVDEVARRMNAVNTVKVLEDGSLFGTNTDGQGFVRSLQEIGAAPNEVEELLVIGAGGAAAGISYALEAARFGRISITNRTLEKAEQMAEAFPGSHALSLKEAQMAIDKFDLIVQTTSVGMNFAQSGMPLDPTGISEGAVIADIIYNPLETEFLRRAQEAGGKTMNGVGMFVHQGALAFELWTGVYPDTKKMIQSITTELGGK</sequence>
<feature type="active site" description="Proton acceptor" evidence="8">
    <location>
        <position position="66"/>
    </location>
</feature>
<dbReference type="InterPro" id="IPR022893">
    <property type="entry name" value="Shikimate_DH_fam"/>
</dbReference>
<accession>A0ABW0TY90</accession>
<dbReference type="NCBIfam" id="NF001310">
    <property type="entry name" value="PRK00258.1-2"/>
    <property type="match status" value="1"/>
</dbReference>
<keyword evidence="6 8" id="KW-0057">Aromatic amino acid biosynthesis</keyword>
<feature type="binding site" evidence="8">
    <location>
        <position position="240"/>
    </location>
    <ligand>
        <name>NADP(+)</name>
        <dbReference type="ChEBI" id="CHEBI:58349"/>
    </ligand>
</feature>
<feature type="binding site" evidence="8">
    <location>
        <position position="62"/>
    </location>
    <ligand>
        <name>shikimate</name>
        <dbReference type="ChEBI" id="CHEBI:36208"/>
    </ligand>
</feature>
<feature type="binding site" evidence="8">
    <location>
        <begin position="128"/>
        <end position="132"/>
    </location>
    <ligand>
        <name>NADP(+)</name>
        <dbReference type="ChEBI" id="CHEBI:58349"/>
    </ligand>
</feature>
<dbReference type="SUPFAM" id="SSF51735">
    <property type="entry name" value="NAD(P)-binding Rossmann-fold domains"/>
    <property type="match status" value="1"/>
</dbReference>
<dbReference type="InterPro" id="IPR013708">
    <property type="entry name" value="Shikimate_DH-bd_N"/>
</dbReference>
<comment type="similarity">
    <text evidence="8">Belongs to the shikimate dehydrogenase family.</text>
</comment>
<feature type="domain" description="Quinate/shikimate 5-dehydrogenase/glutamyl-tRNA reductase" evidence="9">
    <location>
        <begin position="122"/>
        <end position="192"/>
    </location>
</feature>
<dbReference type="EC" id="1.1.1.25" evidence="2 8"/>
<proteinExistence type="inferred from homology"/>
<evidence type="ECO:0000256" key="8">
    <source>
        <dbReference type="HAMAP-Rule" id="MF_00222"/>
    </source>
</evidence>
<comment type="function">
    <text evidence="8">Involved in the biosynthesis of the chorismate, which leads to the biosynthesis of aromatic amino acids. Catalyzes the reversible NADPH linked reduction of 3-dehydroshikimate (DHSA) to yield shikimate (SA).</text>
</comment>
<feature type="binding site" evidence="8">
    <location>
        <begin position="152"/>
        <end position="157"/>
    </location>
    <ligand>
        <name>NADP(+)</name>
        <dbReference type="ChEBI" id="CHEBI:58349"/>
    </ligand>
</feature>
<evidence type="ECO:0000259" key="9">
    <source>
        <dbReference type="Pfam" id="PF01488"/>
    </source>
</evidence>
<feature type="binding site" evidence="8">
    <location>
        <position position="247"/>
    </location>
    <ligand>
        <name>shikimate</name>
        <dbReference type="ChEBI" id="CHEBI:36208"/>
    </ligand>
</feature>
<dbReference type="Proteomes" id="UP001596071">
    <property type="component" value="Unassembled WGS sequence"/>
</dbReference>
<dbReference type="Pfam" id="PF08501">
    <property type="entry name" value="Shikimate_dh_N"/>
    <property type="match status" value="1"/>
</dbReference>
<evidence type="ECO:0000256" key="3">
    <source>
        <dbReference type="ARBA" id="ARBA00022605"/>
    </source>
</evidence>
<dbReference type="RefSeq" id="WP_381445331.1">
    <property type="nucleotide sequence ID" value="NZ_JBHSNP010000026.1"/>
</dbReference>
<dbReference type="NCBIfam" id="NF001319">
    <property type="entry name" value="PRK00258.3-3"/>
    <property type="match status" value="1"/>
</dbReference>
<evidence type="ECO:0000259" key="11">
    <source>
        <dbReference type="Pfam" id="PF18317"/>
    </source>
</evidence>
<comment type="pathway">
    <text evidence="1 8">Metabolic intermediate biosynthesis; chorismate biosynthesis; chorismate from D-erythrose 4-phosphate and phosphoenolpyruvate: step 4/7.</text>
</comment>
<feature type="binding site" evidence="8">
    <location>
        <position position="217"/>
    </location>
    <ligand>
        <name>NADP(+)</name>
        <dbReference type="ChEBI" id="CHEBI:58349"/>
    </ligand>
</feature>
<dbReference type="NCBIfam" id="TIGR00507">
    <property type="entry name" value="aroE"/>
    <property type="match status" value="1"/>
</dbReference>
<protein>
    <recommendedName>
        <fullName evidence="2 8">Shikimate dehydrogenase (NADP(+))</fullName>
        <shortName evidence="8">SDH</shortName>
        <ecNumber evidence="2 8">1.1.1.25</ecNumber>
    </recommendedName>
</protein>
<dbReference type="InterPro" id="IPR011342">
    <property type="entry name" value="Shikimate_DH"/>
</dbReference>
<evidence type="ECO:0000256" key="2">
    <source>
        <dbReference type="ARBA" id="ARBA00012962"/>
    </source>
</evidence>
<organism evidence="12 13">
    <name type="scientific">Sporosarcina koreensis</name>
    <dbReference type="NCBI Taxonomy" id="334735"/>
    <lineage>
        <taxon>Bacteria</taxon>
        <taxon>Bacillati</taxon>
        <taxon>Bacillota</taxon>
        <taxon>Bacilli</taxon>
        <taxon>Bacillales</taxon>
        <taxon>Caryophanaceae</taxon>
        <taxon>Sporosarcina</taxon>
    </lineage>
</organism>
<evidence type="ECO:0000313" key="13">
    <source>
        <dbReference type="Proteomes" id="UP001596071"/>
    </source>
</evidence>
<keyword evidence="13" id="KW-1185">Reference proteome</keyword>
<dbReference type="Pfam" id="PF01488">
    <property type="entry name" value="Shikimate_DH"/>
    <property type="match status" value="1"/>
</dbReference>
<evidence type="ECO:0000256" key="5">
    <source>
        <dbReference type="ARBA" id="ARBA00023002"/>
    </source>
</evidence>
<keyword evidence="5 8" id="KW-0560">Oxidoreductase</keyword>
<dbReference type="GO" id="GO:0004764">
    <property type="term" value="F:shikimate 3-dehydrogenase (NADP+) activity"/>
    <property type="evidence" value="ECO:0007669"/>
    <property type="project" value="UniProtKB-EC"/>
</dbReference>
<feature type="domain" description="Shikimate dehydrogenase substrate binding N-terminal" evidence="10">
    <location>
        <begin position="7"/>
        <end position="89"/>
    </location>
</feature>
<feature type="binding site" evidence="8">
    <location>
        <begin position="15"/>
        <end position="17"/>
    </location>
    <ligand>
        <name>shikimate</name>
        <dbReference type="ChEBI" id="CHEBI:36208"/>
    </ligand>
</feature>
<keyword evidence="3 8" id="KW-0028">Amino-acid biosynthesis</keyword>
<evidence type="ECO:0000259" key="10">
    <source>
        <dbReference type="Pfam" id="PF08501"/>
    </source>
</evidence>
<keyword evidence="4 8" id="KW-0521">NADP</keyword>
<dbReference type="InterPro" id="IPR041121">
    <property type="entry name" value="SDH_C"/>
</dbReference>
<dbReference type="HAMAP" id="MF_00222">
    <property type="entry name" value="Shikimate_DH_AroE"/>
    <property type="match status" value="1"/>
</dbReference>
<dbReference type="Gene3D" id="3.40.50.720">
    <property type="entry name" value="NAD(P)-binding Rossmann-like Domain"/>
    <property type="match status" value="1"/>
</dbReference>
<dbReference type="InterPro" id="IPR046346">
    <property type="entry name" value="Aminoacid_DH-like_N_sf"/>
</dbReference>
<evidence type="ECO:0000256" key="1">
    <source>
        <dbReference type="ARBA" id="ARBA00004871"/>
    </source>
</evidence>
<dbReference type="Pfam" id="PF18317">
    <property type="entry name" value="SDH_C"/>
    <property type="match status" value="1"/>
</dbReference>
<feature type="binding site" evidence="8">
    <location>
        <position position="87"/>
    </location>
    <ligand>
        <name>shikimate</name>
        <dbReference type="ChEBI" id="CHEBI:36208"/>
    </ligand>
</feature>
<gene>
    <name evidence="8 12" type="primary">aroE</name>
    <name evidence="12" type="ORF">ACFPTP_12395</name>
</gene>
<reference evidence="13" key="1">
    <citation type="journal article" date="2019" name="Int. J. Syst. Evol. Microbiol.">
        <title>The Global Catalogue of Microorganisms (GCM) 10K type strain sequencing project: providing services to taxonomists for standard genome sequencing and annotation.</title>
        <authorList>
            <consortium name="The Broad Institute Genomics Platform"/>
            <consortium name="The Broad Institute Genome Sequencing Center for Infectious Disease"/>
            <person name="Wu L."/>
            <person name="Ma J."/>
        </authorList>
    </citation>
    <scope>NUCLEOTIDE SEQUENCE [LARGE SCALE GENOMIC DNA]</scope>
    <source>
        <strain evidence="13">KACC 11299</strain>
    </source>
</reference>
<evidence type="ECO:0000256" key="4">
    <source>
        <dbReference type="ARBA" id="ARBA00022857"/>
    </source>
</evidence>
<dbReference type="InterPro" id="IPR036291">
    <property type="entry name" value="NAD(P)-bd_dom_sf"/>
</dbReference>
<feature type="binding site" evidence="8">
    <location>
        <position position="103"/>
    </location>
    <ligand>
        <name>shikimate</name>
        <dbReference type="ChEBI" id="CHEBI:36208"/>
    </ligand>
</feature>
<dbReference type="SUPFAM" id="SSF53223">
    <property type="entry name" value="Aminoacid dehydrogenase-like, N-terminal domain"/>
    <property type="match status" value="1"/>
</dbReference>
<feature type="domain" description="SDH C-terminal" evidence="11">
    <location>
        <begin position="240"/>
        <end position="268"/>
    </location>
</feature>
<name>A0ABW0TY90_9BACL</name>
<comment type="subunit">
    <text evidence="8">Homodimer.</text>
</comment>
<dbReference type="CDD" id="cd01065">
    <property type="entry name" value="NAD_bind_Shikimate_DH"/>
    <property type="match status" value="1"/>
</dbReference>
<dbReference type="PANTHER" id="PTHR21089:SF1">
    <property type="entry name" value="BIFUNCTIONAL 3-DEHYDROQUINATE DEHYDRATASE_SHIKIMATE DEHYDROGENASE, CHLOROPLASTIC"/>
    <property type="match status" value="1"/>
</dbReference>
<comment type="caution">
    <text evidence="12">The sequence shown here is derived from an EMBL/GenBank/DDBJ whole genome shotgun (WGS) entry which is preliminary data.</text>
</comment>
<comment type="catalytic activity">
    <reaction evidence="7 8">
        <text>shikimate + NADP(+) = 3-dehydroshikimate + NADPH + H(+)</text>
        <dbReference type="Rhea" id="RHEA:17737"/>
        <dbReference type="ChEBI" id="CHEBI:15378"/>
        <dbReference type="ChEBI" id="CHEBI:16630"/>
        <dbReference type="ChEBI" id="CHEBI:36208"/>
        <dbReference type="ChEBI" id="CHEBI:57783"/>
        <dbReference type="ChEBI" id="CHEBI:58349"/>
        <dbReference type="EC" id="1.1.1.25"/>
    </reaction>
</comment>